<keyword evidence="10 12" id="KW-0630">Potassium</keyword>
<keyword evidence="6 12" id="KW-0547">Nucleotide-binding</keyword>
<comment type="catalytic activity">
    <reaction evidence="12">
        <text>D-ribose + ATP = D-ribose 5-phosphate + ADP + H(+)</text>
        <dbReference type="Rhea" id="RHEA:13697"/>
        <dbReference type="ChEBI" id="CHEBI:15378"/>
        <dbReference type="ChEBI" id="CHEBI:30616"/>
        <dbReference type="ChEBI" id="CHEBI:47013"/>
        <dbReference type="ChEBI" id="CHEBI:78346"/>
        <dbReference type="ChEBI" id="CHEBI:456216"/>
        <dbReference type="EC" id="2.7.1.15"/>
    </reaction>
</comment>
<dbReference type="SUPFAM" id="SSF53613">
    <property type="entry name" value="Ribokinase-like"/>
    <property type="match status" value="1"/>
</dbReference>
<feature type="binding site" evidence="12">
    <location>
        <position position="279"/>
    </location>
    <ligand>
        <name>K(+)</name>
        <dbReference type="ChEBI" id="CHEBI:29103"/>
    </ligand>
</feature>
<keyword evidence="11 12" id="KW-0119">Carbohydrate metabolism</keyword>
<comment type="subcellular location">
    <subcellularLocation>
        <location evidence="12">Cytoplasm</location>
    </subcellularLocation>
</comment>
<evidence type="ECO:0000256" key="8">
    <source>
        <dbReference type="ARBA" id="ARBA00022840"/>
    </source>
</evidence>
<evidence type="ECO:0000256" key="2">
    <source>
        <dbReference type="ARBA" id="ARBA00012035"/>
    </source>
</evidence>
<feature type="binding site" evidence="12">
    <location>
        <position position="185"/>
    </location>
    <ligand>
        <name>ATP</name>
        <dbReference type="ChEBI" id="CHEBI:30616"/>
    </ligand>
</feature>
<dbReference type="HAMAP" id="MF_01987">
    <property type="entry name" value="Ribokinase"/>
    <property type="match status" value="1"/>
</dbReference>
<evidence type="ECO:0000256" key="10">
    <source>
        <dbReference type="ARBA" id="ARBA00022958"/>
    </source>
</evidence>
<dbReference type="Proteomes" id="UP000501868">
    <property type="component" value="Chromosome"/>
</dbReference>
<comment type="cofactor">
    <cofactor evidence="12">
        <name>Mg(2+)</name>
        <dbReference type="ChEBI" id="CHEBI:18420"/>
    </cofactor>
    <text evidence="12">Requires a divalent cation, most likely magnesium in vivo, as an electrophilic catalyst to aid phosphoryl group transfer. It is the chelate of the metal and the nucleotide that is the actual substrate.</text>
</comment>
<evidence type="ECO:0000313" key="15">
    <source>
        <dbReference type="Proteomes" id="UP000501868"/>
    </source>
</evidence>
<dbReference type="PRINTS" id="PR00990">
    <property type="entry name" value="RIBOKINASE"/>
</dbReference>
<dbReference type="Gene3D" id="3.40.1190.20">
    <property type="match status" value="1"/>
</dbReference>
<organism evidence="14 15">
    <name type="scientific">Priestia megaterium</name>
    <name type="common">Bacillus megaterium</name>
    <dbReference type="NCBI Taxonomy" id="1404"/>
    <lineage>
        <taxon>Bacteria</taxon>
        <taxon>Bacillati</taxon>
        <taxon>Bacillota</taxon>
        <taxon>Bacilli</taxon>
        <taxon>Bacillales</taxon>
        <taxon>Bacillaceae</taxon>
        <taxon>Priestia</taxon>
    </lineage>
</organism>
<dbReference type="AlphaFoldDB" id="A0A6H1NW26"/>
<feature type="binding site" evidence="12">
    <location>
        <position position="277"/>
    </location>
    <ligand>
        <name>K(+)</name>
        <dbReference type="ChEBI" id="CHEBI:29103"/>
    </ligand>
</feature>
<dbReference type="GO" id="GO:0004747">
    <property type="term" value="F:ribokinase activity"/>
    <property type="evidence" value="ECO:0007669"/>
    <property type="project" value="UniProtKB-UniRule"/>
</dbReference>
<dbReference type="PANTHER" id="PTHR10584:SF166">
    <property type="entry name" value="RIBOKINASE"/>
    <property type="match status" value="1"/>
</dbReference>
<comment type="similarity">
    <text evidence="1">Belongs to the carbohydrate kinase pfkB family.</text>
</comment>
<feature type="binding site" evidence="12">
    <location>
        <position position="274"/>
    </location>
    <ligand>
        <name>K(+)</name>
        <dbReference type="ChEBI" id="CHEBI:29103"/>
    </ligand>
</feature>
<feature type="binding site" evidence="12">
    <location>
        <begin position="213"/>
        <end position="218"/>
    </location>
    <ligand>
        <name>ATP</name>
        <dbReference type="ChEBI" id="CHEBI:30616"/>
    </ligand>
</feature>
<feature type="active site" description="Proton acceptor" evidence="12">
    <location>
        <position position="244"/>
    </location>
</feature>
<dbReference type="InterPro" id="IPR011611">
    <property type="entry name" value="PfkB_dom"/>
</dbReference>
<feature type="binding site" evidence="12">
    <location>
        <position position="238"/>
    </location>
    <ligand>
        <name>K(+)</name>
        <dbReference type="ChEBI" id="CHEBI:29103"/>
    </ligand>
</feature>
<evidence type="ECO:0000256" key="5">
    <source>
        <dbReference type="ARBA" id="ARBA00022723"/>
    </source>
</evidence>
<keyword evidence="4 12" id="KW-0808">Transferase</keyword>
<comment type="function">
    <text evidence="12">Catalyzes the phosphorylation of ribose at O-5 in a reaction requiring ATP and magnesium. The resulting D-ribose-5-phosphate can then be used either for sythesis of nucleotides, histidine, and tryptophan, or as a component of the pentose phosphate pathway.</text>
</comment>
<dbReference type="InterPro" id="IPR002173">
    <property type="entry name" value="Carboh/pur_kinase_PfkB_CS"/>
</dbReference>
<evidence type="ECO:0000256" key="1">
    <source>
        <dbReference type="ARBA" id="ARBA00005380"/>
    </source>
</evidence>
<reference evidence="14 15" key="1">
    <citation type="submission" date="2020-04" db="EMBL/GenBank/DDBJ databases">
        <title>Genome-Wide Identification of 5-Methylcytosine Sites in Bacterial Genomes By High-Throughput Sequencing of MspJI Restriction Fragments.</title>
        <authorList>
            <person name="Wu V."/>
        </authorList>
    </citation>
    <scope>NUCLEOTIDE SEQUENCE [LARGE SCALE GENOMIC DNA]</scope>
    <source>
        <strain evidence="14 15">S2</strain>
    </source>
</reference>
<dbReference type="Pfam" id="PF00294">
    <property type="entry name" value="PfkB"/>
    <property type="match status" value="1"/>
</dbReference>
<feature type="binding site" evidence="12">
    <location>
        <begin position="243"/>
        <end position="244"/>
    </location>
    <ligand>
        <name>ATP</name>
        <dbReference type="ChEBI" id="CHEBI:30616"/>
    </ligand>
</feature>
<evidence type="ECO:0000313" key="14">
    <source>
        <dbReference type="EMBL" id="QIZ05468.1"/>
    </source>
</evidence>
<feature type="binding site" evidence="12">
    <location>
        <begin position="13"/>
        <end position="15"/>
    </location>
    <ligand>
        <name>substrate</name>
    </ligand>
</feature>
<dbReference type="InterPro" id="IPR002139">
    <property type="entry name" value="Ribo/fructo_kinase"/>
</dbReference>
<evidence type="ECO:0000256" key="9">
    <source>
        <dbReference type="ARBA" id="ARBA00022842"/>
    </source>
</evidence>
<feature type="binding site" evidence="12">
    <location>
        <position position="240"/>
    </location>
    <ligand>
        <name>K(+)</name>
        <dbReference type="ChEBI" id="CHEBI:29103"/>
    </ligand>
</feature>
<reference evidence="14 15" key="2">
    <citation type="submission" date="2020-04" db="EMBL/GenBank/DDBJ databases">
        <authorList>
            <person name="Fomenkov A."/>
            <person name="Anton B.P."/>
            <person name="Roberts R.J."/>
        </authorList>
    </citation>
    <scope>NUCLEOTIDE SEQUENCE [LARGE SCALE GENOMIC DNA]</scope>
    <source>
        <strain evidence="14 15">S2</strain>
    </source>
</reference>
<comment type="caution">
    <text evidence="12">Lacks conserved residue(s) required for the propagation of feature annotation.</text>
</comment>
<comment type="similarity">
    <text evidence="12">Belongs to the carbohydrate kinase PfkB family. Ribokinase subfamily.</text>
</comment>
<evidence type="ECO:0000256" key="6">
    <source>
        <dbReference type="ARBA" id="ARBA00022741"/>
    </source>
</evidence>
<dbReference type="GO" id="GO:0046872">
    <property type="term" value="F:metal ion binding"/>
    <property type="evidence" value="ECO:0007669"/>
    <property type="project" value="UniProtKB-KW"/>
</dbReference>
<dbReference type="NCBIfam" id="TIGR02152">
    <property type="entry name" value="D_ribokin_bact"/>
    <property type="match status" value="1"/>
</dbReference>
<proteinExistence type="inferred from homology"/>
<dbReference type="PROSITE" id="PS00584">
    <property type="entry name" value="PFKB_KINASES_2"/>
    <property type="match status" value="1"/>
</dbReference>
<dbReference type="GO" id="GO:0005829">
    <property type="term" value="C:cytosol"/>
    <property type="evidence" value="ECO:0007669"/>
    <property type="project" value="TreeGrafter"/>
</dbReference>
<evidence type="ECO:0000259" key="13">
    <source>
        <dbReference type="Pfam" id="PF00294"/>
    </source>
</evidence>
<feature type="binding site" evidence="12">
    <location>
        <begin position="41"/>
        <end position="45"/>
    </location>
    <ligand>
        <name>substrate</name>
    </ligand>
</feature>
<dbReference type="InterPro" id="IPR029056">
    <property type="entry name" value="Ribokinase-like"/>
</dbReference>
<dbReference type="CDD" id="cd01174">
    <property type="entry name" value="ribokinase"/>
    <property type="match status" value="1"/>
</dbReference>
<sequence>MKNRKITVIGSINMDLVTSTNRVPILGETLMGESFHTIPGGKGANQAVAAARLGADVTMIGCVGQDLFGQDLLKHLKEQGVNVNNVEPVTDTSTGIAAITISNGENQIIVIPGANYHVTPAFVASFEDVIAKSDILLLQLEIPLESVEKAVELAHKHRVKVVLNPAPIQPLSKELLEKVDYLTPNEYEQQLLFDSVEWTEQERQAMLKKCIITRGSKGITFFQEEKVEIPSFKVDVVDTTGAGDSFNGGFAFSISQGASLAEACQFATAVAALSVTKLGAQGGMPSMEEVRTFIRERKEEL</sequence>
<dbReference type="PANTHER" id="PTHR10584">
    <property type="entry name" value="SUGAR KINASE"/>
    <property type="match status" value="1"/>
</dbReference>
<dbReference type="UniPathway" id="UPA00916">
    <property type="reaction ID" value="UER00889"/>
</dbReference>
<evidence type="ECO:0000256" key="4">
    <source>
        <dbReference type="ARBA" id="ARBA00022679"/>
    </source>
</evidence>
<keyword evidence="8 12" id="KW-0067">ATP-binding</keyword>
<evidence type="ECO:0000256" key="3">
    <source>
        <dbReference type="ARBA" id="ARBA00016943"/>
    </source>
</evidence>
<evidence type="ECO:0000256" key="7">
    <source>
        <dbReference type="ARBA" id="ARBA00022777"/>
    </source>
</evidence>
<feature type="binding site" evidence="12">
    <location>
        <position position="244"/>
    </location>
    <ligand>
        <name>substrate</name>
    </ligand>
</feature>
<gene>
    <name evidence="12 14" type="primary">rbsK</name>
    <name evidence="14" type="ORF">HFZ78_00690</name>
</gene>
<keyword evidence="7 12" id="KW-0418">Kinase</keyword>
<keyword evidence="12" id="KW-0963">Cytoplasm</keyword>
<comment type="activity regulation">
    <text evidence="12">Activated by a monovalent cation that binds near, but not in, the active site. The most likely occupant of the site in vivo is potassium. Ion binding induces a conformational change that may alter substrate affinity.</text>
</comment>
<dbReference type="EC" id="2.7.1.15" evidence="2 12"/>
<dbReference type="InterPro" id="IPR011877">
    <property type="entry name" value="Ribokinase"/>
</dbReference>
<keyword evidence="5 12" id="KW-0479">Metal-binding</keyword>
<comment type="pathway">
    <text evidence="12">Carbohydrate metabolism; D-ribose degradation; D-ribose 5-phosphate from beta-D-ribopyranose: step 2/2.</text>
</comment>
<evidence type="ECO:0000256" key="11">
    <source>
        <dbReference type="ARBA" id="ARBA00023277"/>
    </source>
</evidence>
<dbReference type="GO" id="GO:0005524">
    <property type="term" value="F:ATP binding"/>
    <property type="evidence" value="ECO:0007669"/>
    <property type="project" value="UniProtKB-UniRule"/>
</dbReference>
<comment type="subunit">
    <text evidence="12">Homodimer.</text>
</comment>
<accession>A0A6H1NW26</accession>
<name>A0A6H1NW26_PRIMG</name>
<dbReference type="EMBL" id="CP051128">
    <property type="protein sequence ID" value="QIZ05468.1"/>
    <property type="molecule type" value="Genomic_DNA"/>
</dbReference>
<protein>
    <recommendedName>
        <fullName evidence="3 12">Ribokinase</fullName>
        <shortName evidence="12">RK</shortName>
        <ecNumber evidence="2 12">2.7.1.15</ecNumber>
    </recommendedName>
</protein>
<evidence type="ECO:0000256" key="12">
    <source>
        <dbReference type="HAMAP-Rule" id="MF_01987"/>
    </source>
</evidence>
<dbReference type="GO" id="GO:0019303">
    <property type="term" value="P:D-ribose catabolic process"/>
    <property type="evidence" value="ECO:0007669"/>
    <property type="project" value="UniProtKB-UniRule"/>
</dbReference>
<keyword evidence="9 12" id="KW-0460">Magnesium</keyword>
<feature type="domain" description="Carbohydrate kinase PfkB" evidence="13">
    <location>
        <begin position="4"/>
        <end position="286"/>
    </location>
</feature>
<feature type="binding site" evidence="12">
    <location>
        <position position="141"/>
    </location>
    <ligand>
        <name>substrate</name>
    </ligand>
</feature>